<keyword evidence="4" id="KW-0812">Transmembrane</keyword>
<organism evidence="7 8">
    <name type="scientific">Arctia plantaginis</name>
    <name type="common">Wood tiger moth</name>
    <name type="synonym">Phalaena plantaginis</name>
    <dbReference type="NCBI Taxonomy" id="874455"/>
    <lineage>
        <taxon>Eukaryota</taxon>
        <taxon>Metazoa</taxon>
        <taxon>Ecdysozoa</taxon>
        <taxon>Arthropoda</taxon>
        <taxon>Hexapoda</taxon>
        <taxon>Insecta</taxon>
        <taxon>Pterygota</taxon>
        <taxon>Neoptera</taxon>
        <taxon>Endopterygota</taxon>
        <taxon>Lepidoptera</taxon>
        <taxon>Glossata</taxon>
        <taxon>Ditrysia</taxon>
        <taxon>Noctuoidea</taxon>
        <taxon>Erebidae</taxon>
        <taxon>Arctiinae</taxon>
        <taxon>Arctia</taxon>
    </lineage>
</organism>
<keyword evidence="4" id="KW-1133">Transmembrane helix</keyword>
<dbReference type="InterPro" id="IPR055414">
    <property type="entry name" value="LRR_R13L4/SHOC2-like"/>
</dbReference>
<proteinExistence type="predicted"/>
<feature type="chain" id="PRO_5035770039" description="LRRCT domain-containing protein" evidence="5">
    <location>
        <begin position="24"/>
        <end position="505"/>
    </location>
</feature>
<feature type="signal peptide" evidence="5">
    <location>
        <begin position="1"/>
        <end position="23"/>
    </location>
</feature>
<dbReference type="PROSITE" id="PS51450">
    <property type="entry name" value="LRR"/>
    <property type="match status" value="1"/>
</dbReference>
<dbReference type="InterPro" id="IPR000483">
    <property type="entry name" value="Cys-rich_flank_reg_C"/>
</dbReference>
<name>A0A8S1BK05_ARCPL</name>
<accession>A0A8S1BK05</accession>
<dbReference type="Pfam" id="PF23598">
    <property type="entry name" value="LRR_14"/>
    <property type="match status" value="1"/>
</dbReference>
<reference evidence="7 8" key="1">
    <citation type="submission" date="2020-04" db="EMBL/GenBank/DDBJ databases">
        <authorList>
            <person name="Wallbank WR R."/>
            <person name="Pardo Diaz C."/>
            <person name="Kozak K."/>
            <person name="Martin S."/>
            <person name="Jiggins C."/>
            <person name="Moest M."/>
            <person name="Warren A I."/>
            <person name="Byers J.R.P. K."/>
            <person name="Montejo-Kovacevich G."/>
            <person name="Yen C E."/>
        </authorList>
    </citation>
    <scope>NUCLEOTIDE SEQUENCE [LARGE SCALE GENOMIC DNA]</scope>
</reference>
<dbReference type="PANTHER" id="PTHR24366:SF161">
    <property type="entry name" value="TIR DOMAIN-CONTAINING PROTEIN"/>
    <property type="match status" value="1"/>
</dbReference>
<evidence type="ECO:0000256" key="5">
    <source>
        <dbReference type="SAM" id="SignalP"/>
    </source>
</evidence>
<evidence type="ECO:0000313" key="8">
    <source>
        <dbReference type="Proteomes" id="UP000494106"/>
    </source>
</evidence>
<evidence type="ECO:0000259" key="6">
    <source>
        <dbReference type="SMART" id="SM00082"/>
    </source>
</evidence>
<dbReference type="SUPFAM" id="SSF52058">
    <property type="entry name" value="L domain-like"/>
    <property type="match status" value="1"/>
</dbReference>
<dbReference type="Proteomes" id="UP000494106">
    <property type="component" value="Unassembled WGS sequence"/>
</dbReference>
<dbReference type="PANTHER" id="PTHR24366">
    <property type="entry name" value="IG(IMMUNOGLOBULIN) AND LRR(LEUCINE RICH REPEAT) DOMAINS"/>
    <property type="match status" value="1"/>
</dbReference>
<dbReference type="InterPro" id="IPR003591">
    <property type="entry name" value="Leu-rich_rpt_typical-subtyp"/>
</dbReference>
<dbReference type="InterPro" id="IPR001611">
    <property type="entry name" value="Leu-rich_rpt"/>
</dbReference>
<dbReference type="Gene3D" id="3.80.10.10">
    <property type="entry name" value="Ribonuclease Inhibitor"/>
    <property type="match status" value="4"/>
</dbReference>
<sequence>MFYYKVISLRVFLLVLLVSNLSCAQLEVLGITTTASQLTEALEVTDPPSEVICSVCACEDGVVDCANRNITSSFELTDWDGLARLNPITVDLSQNLLTTVTRISHLPIQSLNLSSCEIQKIEIATFTYLEDLRSLDLSRNKISTSNFNKMILCGPLEKLTGPSSFKQMQNLSLAHNDLHSLPQDLFVYMDTLSFLDLSGNPLAYIDQVTMGAISDLVNLKRLALSSCELETLPEGLLRRQKKLRWLDISDNRFTTIPSVLQEAPKLVFLSLDRNPIQTIKEKNLLSKLTSLKELQICRMSRLQNITAGALGGLTNLEILRLNYNPRLTNLSPDFLVWQDEDDEEQYPIIKELYLNNNNLTNIDSHILDSWNELVIGDFSNNPYVCDCNSQWMVDVLVPMLANFQEKSSENLMVCKKPAHLRGQTFVMLHNSSRTLVCNEVEDLKEHTPANLAIILGILIGVTCTFPLVLVLMLLWKKGYFAKYCSRKKTRKESYSGYDEGENENL</sequence>
<keyword evidence="1" id="KW-0433">Leucine-rich repeat</keyword>
<keyword evidence="2 5" id="KW-0732">Signal</keyword>
<evidence type="ECO:0000256" key="2">
    <source>
        <dbReference type="ARBA" id="ARBA00022729"/>
    </source>
</evidence>
<feature type="transmembrane region" description="Helical" evidence="4">
    <location>
        <begin position="451"/>
        <end position="475"/>
    </location>
</feature>
<comment type="caution">
    <text evidence="7">The sequence shown here is derived from an EMBL/GenBank/DDBJ whole genome shotgun (WGS) entry which is preliminary data.</text>
</comment>
<protein>
    <recommendedName>
        <fullName evidence="6">LRRCT domain-containing protein</fullName>
    </recommendedName>
</protein>
<dbReference type="InterPro" id="IPR032675">
    <property type="entry name" value="LRR_dom_sf"/>
</dbReference>
<dbReference type="OrthoDB" id="72369at2759"/>
<gene>
    <name evidence="7" type="ORF">APLA_LOCUS16007</name>
</gene>
<dbReference type="EMBL" id="CADEBC010000591">
    <property type="protein sequence ID" value="CAB3257481.1"/>
    <property type="molecule type" value="Genomic_DNA"/>
</dbReference>
<dbReference type="AlphaFoldDB" id="A0A8S1BK05"/>
<dbReference type="GO" id="GO:0071944">
    <property type="term" value="C:cell periphery"/>
    <property type="evidence" value="ECO:0007669"/>
    <property type="project" value="UniProtKB-ARBA"/>
</dbReference>
<dbReference type="Pfam" id="PF13855">
    <property type="entry name" value="LRR_8"/>
    <property type="match status" value="1"/>
</dbReference>
<evidence type="ECO:0000256" key="4">
    <source>
        <dbReference type="SAM" id="Phobius"/>
    </source>
</evidence>
<dbReference type="SMART" id="SM00082">
    <property type="entry name" value="LRRCT"/>
    <property type="match status" value="1"/>
</dbReference>
<evidence type="ECO:0000256" key="1">
    <source>
        <dbReference type="ARBA" id="ARBA00022614"/>
    </source>
</evidence>
<keyword evidence="4" id="KW-0472">Membrane</keyword>
<feature type="domain" description="LRRCT" evidence="6">
    <location>
        <begin position="381"/>
        <end position="438"/>
    </location>
</feature>
<keyword evidence="8" id="KW-1185">Reference proteome</keyword>
<dbReference type="SMART" id="SM00369">
    <property type="entry name" value="LRR_TYP"/>
    <property type="match status" value="7"/>
</dbReference>
<evidence type="ECO:0000256" key="3">
    <source>
        <dbReference type="ARBA" id="ARBA00022737"/>
    </source>
</evidence>
<keyword evidence="3" id="KW-0677">Repeat</keyword>
<evidence type="ECO:0000313" key="7">
    <source>
        <dbReference type="EMBL" id="CAB3257481.1"/>
    </source>
</evidence>